<dbReference type="OrthoDB" id="9182237at2"/>
<accession>A0A5B7YHJ9</accession>
<reference evidence="2 3" key="1">
    <citation type="submission" date="2019-04" db="EMBL/GenBank/DDBJ databases">
        <title>Salinimonas iocasae sp. nov., a halophilic bacterium isolated from the outer tube casing of tubeworms in Okinawa Trough.</title>
        <authorList>
            <person name="Zhang H."/>
            <person name="Wang H."/>
            <person name="Li C."/>
        </authorList>
    </citation>
    <scope>NUCLEOTIDE SEQUENCE [LARGE SCALE GENOMIC DNA]</scope>
    <source>
        <strain evidence="2 3">KX18D6</strain>
    </source>
</reference>
<keyword evidence="3" id="KW-1185">Reference proteome</keyword>
<feature type="transmembrane region" description="Helical" evidence="1">
    <location>
        <begin position="45"/>
        <end position="61"/>
    </location>
</feature>
<dbReference type="KEGG" id="salk:FBQ74_15165"/>
<dbReference type="PANTHER" id="PTHR38602">
    <property type="entry name" value="INNER MEMBRANE PROTEIN-RELATED"/>
    <property type="match status" value="1"/>
</dbReference>
<dbReference type="AlphaFoldDB" id="A0A5B7YHJ9"/>
<dbReference type="RefSeq" id="WP_139757459.1">
    <property type="nucleotide sequence ID" value="NZ_CP039852.1"/>
</dbReference>
<keyword evidence="1" id="KW-0812">Transmembrane</keyword>
<dbReference type="InterPro" id="IPR019201">
    <property type="entry name" value="DUF2065"/>
</dbReference>
<gene>
    <name evidence="2" type="ORF">FBQ74_15165</name>
</gene>
<dbReference type="Pfam" id="PF09838">
    <property type="entry name" value="DUF2065"/>
    <property type="match status" value="1"/>
</dbReference>
<dbReference type="PANTHER" id="PTHR38602:SF1">
    <property type="entry name" value="INNER MEMBRANE PROTEIN"/>
    <property type="match status" value="1"/>
</dbReference>
<proteinExistence type="predicted"/>
<evidence type="ECO:0000313" key="3">
    <source>
        <dbReference type="Proteomes" id="UP000304912"/>
    </source>
</evidence>
<name>A0A5B7YHJ9_9ALTE</name>
<keyword evidence="1" id="KW-1133">Transmembrane helix</keyword>
<evidence type="ECO:0000313" key="2">
    <source>
        <dbReference type="EMBL" id="QCZ94723.1"/>
    </source>
</evidence>
<organism evidence="2 3">
    <name type="scientific">Salinimonas iocasae</name>
    <dbReference type="NCBI Taxonomy" id="2572577"/>
    <lineage>
        <taxon>Bacteria</taxon>
        <taxon>Pseudomonadati</taxon>
        <taxon>Pseudomonadota</taxon>
        <taxon>Gammaproteobacteria</taxon>
        <taxon>Alteromonadales</taxon>
        <taxon>Alteromonadaceae</taxon>
        <taxon>Alteromonas/Salinimonas group</taxon>
        <taxon>Salinimonas</taxon>
    </lineage>
</organism>
<dbReference type="Proteomes" id="UP000304912">
    <property type="component" value="Chromosome"/>
</dbReference>
<dbReference type="EMBL" id="CP039852">
    <property type="protein sequence ID" value="QCZ94723.1"/>
    <property type="molecule type" value="Genomic_DNA"/>
</dbReference>
<keyword evidence="1" id="KW-0472">Membrane</keyword>
<sequence length="62" mass="6815">MTDSIWVAFALLLIFEGVGPLLFPNRWQRLMQKLSQSPVGELRQSGALLVIAGLAALFFLIG</sequence>
<evidence type="ECO:0000256" key="1">
    <source>
        <dbReference type="SAM" id="Phobius"/>
    </source>
</evidence>
<protein>
    <submittedName>
        <fullName evidence="2">DUF2065 domain-containing protein</fullName>
    </submittedName>
</protein>
<feature type="transmembrane region" description="Helical" evidence="1">
    <location>
        <begin position="6"/>
        <end position="24"/>
    </location>
</feature>